<evidence type="ECO:0000256" key="2">
    <source>
        <dbReference type="ARBA" id="ARBA00022723"/>
    </source>
</evidence>
<keyword evidence="2" id="KW-0479">Metal-binding</keyword>
<keyword evidence="4" id="KW-0805">Transcription regulation</keyword>
<accession>A0ABY6V3G1</accession>
<dbReference type="PANTHER" id="PTHR47782">
    <property type="entry name" value="ZN(II)2CYS6 TRANSCRIPTION FACTOR (EUROFUNG)-RELATED"/>
    <property type="match status" value="1"/>
</dbReference>
<reference evidence="8 9" key="1">
    <citation type="submission" date="2019-06" db="EMBL/GenBank/DDBJ databases">
        <authorList>
            <person name="Broberg M."/>
        </authorList>
    </citation>
    <scope>NUCLEOTIDE SEQUENCE [LARGE SCALE GENOMIC DNA]</scope>
</reference>
<dbReference type="CDD" id="cd12148">
    <property type="entry name" value="fungal_TF_MHR"/>
    <property type="match status" value="1"/>
</dbReference>
<keyword evidence="9" id="KW-1185">Reference proteome</keyword>
<organism evidence="8 9">
    <name type="scientific">Bionectria ochroleuca</name>
    <name type="common">Gliocladium roseum</name>
    <dbReference type="NCBI Taxonomy" id="29856"/>
    <lineage>
        <taxon>Eukaryota</taxon>
        <taxon>Fungi</taxon>
        <taxon>Dikarya</taxon>
        <taxon>Ascomycota</taxon>
        <taxon>Pezizomycotina</taxon>
        <taxon>Sordariomycetes</taxon>
        <taxon>Hypocreomycetidae</taxon>
        <taxon>Hypocreales</taxon>
        <taxon>Bionectriaceae</taxon>
        <taxon>Clonostachys</taxon>
    </lineage>
</organism>
<gene>
    <name evidence="8" type="ORF">CLO192961_LOCUS495323</name>
</gene>
<sequence length="626" mass="71756">MRRMRSDKFSYVRLLEDRIANLETKLRQSNPSIAGDHLQALSPENAADESLLQISETLDDVGEGSPPIPDLPSPQGLTAADGWFNGPFEESSVNTFQDVRLSFSTFDVDQLMQNWPLGAKSPEIRVEDRVTELCDSVDDFEEAEAADQSGLQLDMTSEHLSKSYTSQAVASRYVGEYFTSAHPMWPFLHQRQWNSWWKSWIGAMGDETSLGWKAFFVDMSAYQRAMGKYPSLMTQDETAALKTQSSLLLTVHAMHLDSVGELFQRASEAIRNCSLSKKANRASKTTGRGSDMEEIIHKMTLRTCVVIDILLSNSMNHKVCFDNDDVQDENLEEYENSSISSEEAQSMFFYNNASLSPLDVALEEHMFWLRRIQYRILRTTNKLERESMMNGNPTPNLWRSRPRHDLERWTQGITGLHTSLDRQRRFLSLEWLRKLANYTVISLFPNPLLAVRSGDSRHLVAAACSVLITFRRLRVKDQTTCHTWTALLHQFQAAITVIFCLWATPTHQQAEFYDQRAVSHSLFSGMATLVDFSTRWEPAQVLRNVFELLTESLPISEFGNPFQQWSLSPDNIDDLDQMIVELEELKAQPKVVSMLRTMMRGPRPQYTPPSVTEIQWIQYEHQYDCL</sequence>
<dbReference type="PANTHER" id="PTHR47782:SF14">
    <property type="entry name" value="ZN(II)2CYS6 TRANSCRIPTION FACTOR (EUROFUNG)"/>
    <property type="match status" value="1"/>
</dbReference>
<keyword evidence="6" id="KW-0804">Transcription</keyword>
<evidence type="ECO:0000313" key="9">
    <source>
        <dbReference type="Proteomes" id="UP000766486"/>
    </source>
</evidence>
<comment type="subcellular location">
    <subcellularLocation>
        <location evidence="1">Nucleus</location>
    </subcellularLocation>
</comment>
<name>A0ABY6V3G1_BIOOC</name>
<evidence type="ECO:0000256" key="4">
    <source>
        <dbReference type="ARBA" id="ARBA00023015"/>
    </source>
</evidence>
<dbReference type="EMBL" id="CABFNS010001130">
    <property type="protein sequence ID" value="VUC38191.1"/>
    <property type="molecule type" value="Genomic_DNA"/>
</dbReference>
<proteinExistence type="predicted"/>
<evidence type="ECO:0000256" key="7">
    <source>
        <dbReference type="ARBA" id="ARBA00023242"/>
    </source>
</evidence>
<evidence type="ECO:0000256" key="1">
    <source>
        <dbReference type="ARBA" id="ARBA00004123"/>
    </source>
</evidence>
<evidence type="ECO:0008006" key="10">
    <source>
        <dbReference type="Google" id="ProtNLM"/>
    </source>
</evidence>
<comment type="caution">
    <text evidence="8">The sequence shown here is derived from an EMBL/GenBank/DDBJ whole genome shotgun (WGS) entry which is preliminary data.</text>
</comment>
<keyword evidence="3" id="KW-0862">Zinc</keyword>
<evidence type="ECO:0000313" key="8">
    <source>
        <dbReference type="EMBL" id="VUC38191.1"/>
    </source>
</evidence>
<evidence type="ECO:0000256" key="5">
    <source>
        <dbReference type="ARBA" id="ARBA00023125"/>
    </source>
</evidence>
<dbReference type="Proteomes" id="UP000766486">
    <property type="component" value="Unassembled WGS sequence"/>
</dbReference>
<dbReference type="InterPro" id="IPR052202">
    <property type="entry name" value="Yeast_MetPath_Reg"/>
</dbReference>
<protein>
    <recommendedName>
        <fullName evidence="10">Transcription factor domain-containing protein</fullName>
    </recommendedName>
</protein>
<evidence type="ECO:0000256" key="6">
    <source>
        <dbReference type="ARBA" id="ARBA00023163"/>
    </source>
</evidence>
<evidence type="ECO:0000256" key="3">
    <source>
        <dbReference type="ARBA" id="ARBA00022833"/>
    </source>
</evidence>
<keyword evidence="5" id="KW-0238">DNA-binding</keyword>
<keyword evidence="7" id="KW-0539">Nucleus</keyword>